<dbReference type="InterPro" id="IPR036388">
    <property type="entry name" value="WH-like_DNA-bd_sf"/>
</dbReference>
<keyword evidence="2" id="KW-0805">Transcription regulation</keyword>
<dbReference type="Proteomes" id="UP000295129">
    <property type="component" value="Unassembled WGS sequence"/>
</dbReference>
<dbReference type="Gene3D" id="1.10.10.10">
    <property type="entry name" value="Winged helix-like DNA-binding domain superfamily/Winged helix DNA-binding domain"/>
    <property type="match status" value="1"/>
</dbReference>
<dbReference type="PROSITE" id="PS50931">
    <property type="entry name" value="HTH_LYSR"/>
    <property type="match status" value="1"/>
</dbReference>
<dbReference type="InterPro" id="IPR000847">
    <property type="entry name" value="LysR_HTH_N"/>
</dbReference>
<evidence type="ECO:0000313" key="6">
    <source>
        <dbReference type="EMBL" id="TDN43812.1"/>
    </source>
</evidence>
<reference evidence="6 7" key="1">
    <citation type="submission" date="2019-03" db="EMBL/GenBank/DDBJ databases">
        <title>Genomic Encyclopedia of Type Strains, Phase IV (KMG-IV): sequencing the most valuable type-strain genomes for metagenomic binning, comparative biology and taxonomic classification.</title>
        <authorList>
            <person name="Goeker M."/>
        </authorList>
    </citation>
    <scope>NUCLEOTIDE SEQUENCE [LARGE SCALE GENOMIC DNA]</scope>
    <source>
        <strain evidence="6 7">DSM 12121</strain>
    </source>
</reference>
<comment type="caution">
    <text evidence="6">The sequence shown here is derived from an EMBL/GenBank/DDBJ whole genome shotgun (WGS) entry which is preliminary data.</text>
</comment>
<dbReference type="InterPro" id="IPR050950">
    <property type="entry name" value="HTH-type_LysR_regulators"/>
</dbReference>
<evidence type="ECO:0000256" key="3">
    <source>
        <dbReference type="ARBA" id="ARBA00023125"/>
    </source>
</evidence>
<dbReference type="RefSeq" id="WP_133595137.1">
    <property type="nucleotide sequence ID" value="NZ_SNVV01000037.1"/>
</dbReference>
<dbReference type="InterPro" id="IPR036390">
    <property type="entry name" value="WH_DNA-bd_sf"/>
</dbReference>
<feature type="domain" description="HTH lysR-type" evidence="5">
    <location>
        <begin position="6"/>
        <end position="63"/>
    </location>
</feature>
<proteinExistence type="inferred from homology"/>
<dbReference type="GO" id="GO:0003700">
    <property type="term" value="F:DNA-binding transcription factor activity"/>
    <property type="evidence" value="ECO:0007669"/>
    <property type="project" value="InterPro"/>
</dbReference>
<dbReference type="PANTHER" id="PTHR30419:SF8">
    <property type="entry name" value="NITROGEN ASSIMILATION TRANSCRIPTIONAL ACTIVATOR-RELATED"/>
    <property type="match status" value="1"/>
</dbReference>
<dbReference type="InterPro" id="IPR005119">
    <property type="entry name" value="LysR_subst-bd"/>
</dbReference>
<dbReference type="EMBL" id="SNVV01000037">
    <property type="protein sequence ID" value="TDN43812.1"/>
    <property type="molecule type" value="Genomic_DNA"/>
</dbReference>
<dbReference type="Pfam" id="PF03466">
    <property type="entry name" value="LysR_substrate"/>
    <property type="match status" value="1"/>
</dbReference>
<evidence type="ECO:0000313" key="7">
    <source>
        <dbReference type="Proteomes" id="UP000295129"/>
    </source>
</evidence>
<keyword evidence="4" id="KW-0804">Transcription</keyword>
<gene>
    <name evidence="6" type="ORF">C7389_13714</name>
</gene>
<evidence type="ECO:0000256" key="4">
    <source>
        <dbReference type="ARBA" id="ARBA00023163"/>
    </source>
</evidence>
<dbReference type="FunFam" id="1.10.10.10:FF:000001">
    <property type="entry name" value="LysR family transcriptional regulator"/>
    <property type="match status" value="1"/>
</dbReference>
<dbReference type="SUPFAM" id="SSF46785">
    <property type="entry name" value="Winged helix' DNA-binding domain"/>
    <property type="match status" value="1"/>
</dbReference>
<dbReference type="Pfam" id="PF00126">
    <property type="entry name" value="HTH_1"/>
    <property type="match status" value="1"/>
</dbReference>
<dbReference type="Gene3D" id="3.40.190.290">
    <property type="match status" value="1"/>
</dbReference>
<sequence>MDARVPELRQLAGFVELVRQGSFTRAAEALHLTQSALSKQIAQLEERLGRSLLERGAGRLRLTDAGEVVLRRGEAMQQLGRELLAELDDLDRLVTGELRLGLPLFGADAVFTALIIEFLARYPGVRVHLEEGGSKSIEQALHIGALELGAALTPSNPELDYLPFCNEPLDVLMPAGHPRAGAGSVALVELADTPFLLYEQSFTLNDRLQHACRQAGFTPQEGGRSGQADFLATLVVAGQGVVLLPRIVARGLERPGLVRLTLREPQMTWDVAFIWRRGAYLSRAARAWLALAKEMATPDRPLAA</sequence>
<dbReference type="GO" id="GO:0003677">
    <property type="term" value="F:DNA binding"/>
    <property type="evidence" value="ECO:0007669"/>
    <property type="project" value="UniProtKB-KW"/>
</dbReference>
<dbReference type="PANTHER" id="PTHR30419">
    <property type="entry name" value="HTH-TYPE TRANSCRIPTIONAL REGULATOR YBHD"/>
    <property type="match status" value="1"/>
</dbReference>
<dbReference type="GO" id="GO:0005829">
    <property type="term" value="C:cytosol"/>
    <property type="evidence" value="ECO:0007669"/>
    <property type="project" value="TreeGrafter"/>
</dbReference>
<name>A0A4V3BKR4_9RHOO</name>
<keyword evidence="3 6" id="KW-0238">DNA-binding</keyword>
<keyword evidence="7" id="KW-1185">Reference proteome</keyword>
<accession>A0A4V3BKR4</accession>
<dbReference type="SUPFAM" id="SSF53850">
    <property type="entry name" value="Periplasmic binding protein-like II"/>
    <property type="match status" value="1"/>
</dbReference>
<evidence type="ECO:0000256" key="1">
    <source>
        <dbReference type="ARBA" id="ARBA00009437"/>
    </source>
</evidence>
<dbReference type="OrthoDB" id="5671700at2"/>
<organism evidence="6 7">
    <name type="scientific">Azoarcus indigens</name>
    <dbReference type="NCBI Taxonomy" id="29545"/>
    <lineage>
        <taxon>Bacteria</taxon>
        <taxon>Pseudomonadati</taxon>
        <taxon>Pseudomonadota</taxon>
        <taxon>Betaproteobacteria</taxon>
        <taxon>Rhodocyclales</taxon>
        <taxon>Zoogloeaceae</taxon>
        <taxon>Azoarcus</taxon>
    </lineage>
</organism>
<evidence type="ECO:0000256" key="2">
    <source>
        <dbReference type="ARBA" id="ARBA00023015"/>
    </source>
</evidence>
<protein>
    <submittedName>
        <fullName evidence="6">DNA-binding transcriptional LysR family regulator</fullName>
    </submittedName>
</protein>
<comment type="similarity">
    <text evidence="1">Belongs to the LysR transcriptional regulatory family.</text>
</comment>
<dbReference type="PRINTS" id="PR00039">
    <property type="entry name" value="HTHLYSR"/>
</dbReference>
<evidence type="ECO:0000259" key="5">
    <source>
        <dbReference type="PROSITE" id="PS50931"/>
    </source>
</evidence>
<dbReference type="AlphaFoldDB" id="A0A4V3BKR4"/>